<evidence type="ECO:0000313" key="2">
    <source>
        <dbReference type="Proteomes" id="UP000248857"/>
    </source>
</evidence>
<protein>
    <recommendedName>
        <fullName evidence="3">SGNH hydrolase-type esterase domain-containing protein</fullName>
    </recommendedName>
</protein>
<keyword evidence="2" id="KW-1185">Reference proteome</keyword>
<dbReference type="Gene3D" id="3.40.50.1110">
    <property type="entry name" value="SGNH hydrolase"/>
    <property type="match status" value="1"/>
</dbReference>
<dbReference type="AlphaFoldDB" id="A0A2W1JJW6"/>
<evidence type="ECO:0008006" key="3">
    <source>
        <dbReference type="Google" id="ProtNLM"/>
    </source>
</evidence>
<comment type="caution">
    <text evidence="1">The sequence shown here is derived from an EMBL/GenBank/DDBJ whole genome shotgun (WGS) entry which is preliminary data.</text>
</comment>
<dbReference type="SUPFAM" id="SSF52266">
    <property type="entry name" value="SGNH hydrolase"/>
    <property type="match status" value="1"/>
</dbReference>
<name>A0A2W1JJW6_9CYAN</name>
<reference evidence="1 2" key="1">
    <citation type="journal article" date="2018" name="Sci. Rep.">
        <title>A novel species of the marine cyanobacterium Acaryochloris with a unique pigment content and lifestyle.</title>
        <authorList>
            <person name="Partensky F."/>
            <person name="Six C."/>
            <person name="Ratin M."/>
            <person name="Garczarek L."/>
            <person name="Vaulot D."/>
            <person name="Probert I."/>
            <person name="Calteau A."/>
            <person name="Gourvil P."/>
            <person name="Marie D."/>
            <person name="Grebert T."/>
            <person name="Bouchier C."/>
            <person name="Le Panse S."/>
            <person name="Gachenot M."/>
            <person name="Rodriguez F."/>
            <person name="Garrido J.L."/>
        </authorList>
    </citation>
    <scope>NUCLEOTIDE SEQUENCE [LARGE SCALE GENOMIC DNA]</scope>
    <source>
        <strain evidence="1 2">RCC1774</strain>
    </source>
</reference>
<dbReference type="CDD" id="cd00229">
    <property type="entry name" value="SGNH_hydrolase"/>
    <property type="match status" value="1"/>
</dbReference>
<evidence type="ECO:0000313" key="1">
    <source>
        <dbReference type="EMBL" id="PZD71775.1"/>
    </source>
</evidence>
<dbReference type="RefSeq" id="WP_110987786.1">
    <property type="nucleotide sequence ID" value="NZ_CAWNWM010000014.1"/>
</dbReference>
<dbReference type="Proteomes" id="UP000248857">
    <property type="component" value="Unassembled WGS sequence"/>
</dbReference>
<dbReference type="InterPro" id="IPR036514">
    <property type="entry name" value="SGNH_hydro_sf"/>
</dbReference>
<dbReference type="OrthoDB" id="500593at2"/>
<dbReference type="EMBL" id="PQWO01000014">
    <property type="protein sequence ID" value="PZD71775.1"/>
    <property type="molecule type" value="Genomic_DNA"/>
</dbReference>
<proteinExistence type="predicted"/>
<sequence>MNNSHKISPQELRRRLINPKIKEKDLQEFLIIDPSSTNSFEPIIRVNPSTVNTTEMSNGGVLNGINRIAKERRQLQYRLTVNNPLFRGQKIVSEGDSWFQFPILLFDVIDQLFSPFDISPDYAIFSLGEAGDLLSNIINEDEITQAIEVENPEVFLISGSGNDLVFDGNLANFIHPFEDGRPPENYLNNEFYRFKDMIRQLYRGLYIRLLSRFPDLKIIGHGYDYVIPDNGVSLGRPMKKKGIEDPELQKAIMRVIIDHLNESQLELVNNVEMGGRAFHVDCRGEVGDNNWFDELHPNNAGFARVSYLFTEKIKEATGRS</sequence>
<accession>A0A2W1JJW6</accession>
<gene>
    <name evidence="1" type="ORF">C1752_04486</name>
</gene>
<organism evidence="1 2">
    <name type="scientific">Acaryochloris thomasi RCC1774</name>
    <dbReference type="NCBI Taxonomy" id="1764569"/>
    <lineage>
        <taxon>Bacteria</taxon>
        <taxon>Bacillati</taxon>
        <taxon>Cyanobacteriota</taxon>
        <taxon>Cyanophyceae</taxon>
        <taxon>Acaryochloridales</taxon>
        <taxon>Acaryochloridaceae</taxon>
        <taxon>Acaryochloris</taxon>
        <taxon>Acaryochloris thomasi</taxon>
    </lineage>
</organism>